<name>A0A1N6MXY5_9GAMM</name>
<feature type="binding site" evidence="14">
    <location>
        <position position="256"/>
    </location>
    <ligand>
        <name>Zn(2+)</name>
        <dbReference type="ChEBI" id="CHEBI:29105"/>
    </ligand>
</feature>
<dbReference type="InterPro" id="IPR046457">
    <property type="entry name" value="PMI_typeI_cat"/>
</dbReference>
<keyword evidence="9 19" id="KW-0413">Isomerase</keyword>
<dbReference type="NCBIfam" id="NF011710">
    <property type="entry name" value="PRK15131.1"/>
    <property type="match status" value="1"/>
</dbReference>
<dbReference type="PRINTS" id="PR00714">
    <property type="entry name" value="MAN6PISMRASE"/>
</dbReference>
<evidence type="ECO:0000256" key="10">
    <source>
        <dbReference type="ARBA" id="ARBA00029741"/>
    </source>
</evidence>
<reference evidence="18 21" key="3">
    <citation type="journal article" date="2017" name="Nat. Microbiol.">
        <title>Natural product diversity associated with the nematode symbionts Photorhabdus and Xenorhabdus.</title>
        <authorList>
            <person name="Tobias N.J."/>
            <person name="Wolff H."/>
            <person name="Djahanschiri B."/>
            <person name="Grundmann F."/>
            <person name="Kronenwerth M."/>
            <person name="Shi Y.M."/>
            <person name="Simonyi S."/>
            <person name="Grun P."/>
            <person name="Shapiro-Ilan D."/>
            <person name="Pidot S.J."/>
            <person name="Stinear T.P."/>
            <person name="Ebersberger I."/>
            <person name="Bode H.B."/>
        </authorList>
    </citation>
    <scope>NUCLEOTIDE SEQUENCE [LARGE SCALE GENOMIC DNA]</scope>
    <source>
        <strain evidence="18 21">DSM 16336</strain>
    </source>
</reference>
<dbReference type="AlphaFoldDB" id="A0A1N6MXY5"/>
<evidence type="ECO:0000256" key="12">
    <source>
        <dbReference type="ARBA" id="ARBA00058469"/>
    </source>
</evidence>
<evidence type="ECO:0000313" key="20">
    <source>
        <dbReference type="Proteomes" id="UP000196435"/>
    </source>
</evidence>
<comment type="similarity">
    <text evidence="3">Belongs to the mannose-6-phosphate isomerase type 1 family.</text>
</comment>
<dbReference type="Gene3D" id="2.60.120.10">
    <property type="entry name" value="Jelly Rolls"/>
    <property type="match status" value="2"/>
</dbReference>
<keyword evidence="7 14" id="KW-0479">Metal-binding</keyword>
<evidence type="ECO:0000256" key="9">
    <source>
        <dbReference type="ARBA" id="ARBA00023235"/>
    </source>
</evidence>
<dbReference type="PANTHER" id="PTHR10309">
    <property type="entry name" value="MANNOSE-6-PHOSPHATE ISOMERASE"/>
    <property type="match status" value="1"/>
</dbReference>
<dbReference type="EMBL" id="NIBU01000001">
    <property type="protein sequence ID" value="PHM38821.1"/>
    <property type="molecule type" value="Genomic_DNA"/>
</dbReference>
<dbReference type="GO" id="GO:0004476">
    <property type="term" value="F:mannose-6-phosphate isomerase activity"/>
    <property type="evidence" value="ECO:0007669"/>
    <property type="project" value="UniProtKB-EC"/>
</dbReference>
<feature type="binding site" evidence="14">
    <location>
        <position position="135"/>
    </location>
    <ligand>
        <name>Zn(2+)</name>
        <dbReference type="ChEBI" id="CHEBI:29105"/>
    </ligand>
</feature>
<gene>
    <name evidence="19" type="primary">manA</name>
    <name evidence="18" type="ORF">Xinn_00107</name>
    <name evidence="19" type="ORF">XIS1_460050</name>
</gene>
<evidence type="ECO:0000256" key="2">
    <source>
        <dbReference type="ARBA" id="ARBA00004496"/>
    </source>
</evidence>
<evidence type="ECO:0000256" key="1">
    <source>
        <dbReference type="ARBA" id="ARBA00000757"/>
    </source>
</evidence>
<evidence type="ECO:0000256" key="7">
    <source>
        <dbReference type="ARBA" id="ARBA00022723"/>
    </source>
</evidence>
<feature type="binding site" evidence="14">
    <location>
        <position position="98"/>
    </location>
    <ligand>
        <name>Zn(2+)</name>
        <dbReference type="ChEBI" id="CHEBI:29105"/>
    </ligand>
</feature>
<proteinExistence type="inferred from homology"/>
<comment type="cofactor">
    <cofactor evidence="14">
        <name>Zn(2+)</name>
        <dbReference type="ChEBI" id="CHEBI:29105"/>
    </cofactor>
    <text evidence="14">Binds 1 zinc ion per subunit.</text>
</comment>
<dbReference type="RefSeq" id="WP_086953216.1">
    <property type="nucleotide sequence ID" value="NZ_CAWNQC010000001.1"/>
</dbReference>
<dbReference type="Pfam" id="PF20512">
    <property type="entry name" value="PMI_typeI_hel"/>
    <property type="match status" value="1"/>
</dbReference>
<feature type="domain" description="Phosphomannose isomerase type I helical insertion" evidence="16">
    <location>
        <begin position="166"/>
        <end position="237"/>
    </location>
</feature>
<evidence type="ECO:0000259" key="16">
    <source>
        <dbReference type="Pfam" id="PF20512"/>
    </source>
</evidence>
<comment type="subcellular location">
    <subcellularLocation>
        <location evidence="2">Cytoplasm</location>
    </subcellularLocation>
</comment>
<protein>
    <recommendedName>
        <fullName evidence="5">Mannose-6-phosphate isomerase</fullName>
        <ecNumber evidence="4">5.3.1.8</ecNumber>
    </recommendedName>
    <alternativeName>
        <fullName evidence="10">Phosphohexomutase</fullName>
    </alternativeName>
    <alternativeName>
        <fullName evidence="11">Phosphomannose isomerase</fullName>
    </alternativeName>
</protein>
<keyword evidence="8 14" id="KW-0862">Zinc</keyword>
<reference evidence="19" key="1">
    <citation type="submission" date="2016-12" db="EMBL/GenBank/DDBJ databases">
        <authorList>
            <person name="Song W.-J."/>
            <person name="Kurnit D.M."/>
        </authorList>
    </citation>
    <scope>NUCLEOTIDE SEQUENCE [LARGE SCALE GENOMIC DNA]</scope>
    <source>
        <strain evidence="19">HGB1681</strain>
    </source>
</reference>
<evidence type="ECO:0000256" key="5">
    <source>
        <dbReference type="ARBA" id="ARBA00018236"/>
    </source>
</evidence>
<dbReference type="GO" id="GO:0005975">
    <property type="term" value="P:carbohydrate metabolic process"/>
    <property type="evidence" value="ECO:0007669"/>
    <property type="project" value="InterPro"/>
</dbReference>
<evidence type="ECO:0000313" key="19">
    <source>
        <dbReference type="EMBL" id="SIP73735.1"/>
    </source>
</evidence>
<keyword evidence="21" id="KW-1185">Reference proteome</keyword>
<dbReference type="InterPro" id="IPR011051">
    <property type="entry name" value="RmlC_Cupin_sf"/>
</dbReference>
<dbReference type="PANTHER" id="PTHR10309:SF0">
    <property type="entry name" value="MANNOSE-6-PHOSPHATE ISOMERASE"/>
    <property type="match status" value="1"/>
</dbReference>
<evidence type="ECO:0000256" key="11">
    <source>
        <dbReference type="ARBA" id="ARBA00030762"/>
    </source>
</evidence>
<dbReference type="InterPro" id="IPR016305">
    <property type="entry name" value="Mannose-6-P_Isomerase"/>
</dbReference>
<evidence type="ECO:0000256" key="14">
    <source>
        <dbReference type="PIRSR" id="PIRSR001480-2"/>
    </source>
</evidence>
<dbReference type="SUPFAM" id="SSF51182">
    <property type="entry name" value="RmlC-like cupins"/>
    <property type="match status" value="1"/>
</dbReference>
<evidence type="ECO:0000256" key="13">
    <source>
        <dbReference type="PIRSR" id="PIRSR001480-1"/>
    </source>
</evidence>
<comment type="function">
    <text evidence="12">Involved in the conversion of glucose to GDP-L-fucose, which can be converted to L-fucose, a capsular polysaccharide.</text>
</comment>
<sequence length="391" mass="43397">MLKMTNQIQHYDWGSKTALTDIYGIENPGNQPMAELWMGAHPKCSSQVIDPETGNTVALNQLIAKNPEKYLGQKVATQFGRLPFLFKVLCAAQPLSIQVHPDKLSAEKGFARENAAGIPLNSPQRNYKDDNHKPELVYALTPFRAMNAFRPLSEIIELLSYVSNAHPDIQPFIQNATEQGLSFLFSQLLSMQGKQKSLAIAVLKSALNSRQGEPWDTIKKMTEFYPEDNGLFTPLLLNIVELQPGQAMFLYARTPHAYLEGVALEVMANSDNVLRAGLTSKHMDVPELMSNLEFISKPATTLLTIPTQEKEALNYPVPVNDFNFSIYAVSEQPITLENDSASVLFCFNGQLTIKSSEQELKLHAGESIFLSAVEKTVTLYGNGKFAVVSNK</sequence>
<dbReference type="InterPro" id="IPR018050">
    <property type="entry name" value="Pmannose_isomerase-type1_CS"/>
</dbReference>
<dbReference type="GO" id="GO:0008270">
    <property type="term" value="F:zinc ion binding"/>
    <property type="evidence" value="ECO:0007669"/>
    <property type="project" value="InterPro"/>
</dbReference>
<keyword evidence="6" id="KW-0963">Cytoplasm</keyword>
<dbReference type="GO" id="GO:0005829">
    <property type="term" value="C:cytosol"/>
    <property type="evidence" value="ECO:0007669"/>
    <property type="project" value="TreeGrafter"/>
</dbReference>
<dbReference type="FunFam" id="2.60.120.10:FF:000030">
    <property type="entry name" value="Mannose-6-phosphate isomerase ManA"/>
    <property type="match status" value="1"/>
</dbReference>
<dbReference type="Pfam" id="PF21621">
    <property type="entry name" value="MPI_cupin_dom"/>
    <property type="match status" value="1"/>
</dbReference>
<dbReference type="InterPro" id="IPR046458">
    <property type="entry name" value="PMI_typeI_hel"/>
</dbReference>
<feature type="domain" description="Phosphomannose isomerase type I catalytic" evidence="15">
    <location>
        <begin position="1"/>
        <end position="152"/>
    </location>
</feature>
<feature type="active site" evidence="13">
    <location>
        <position position="275"/>
    </location>
</feature>
<dbReference type="PIRSF" id="PIRSF001480">
    <property type="entry name" value="Mannose-6-phosphate_isomerase"/>
    <property type="match status" value="1"/>
</dbReference>
<dbReference type="InterPro" id="IPR014710">
    <property type="entry name" value="RmlC-like_jellyroll"/>
</dbReference>
<dbReference type="Gene3D" id="1.10.441.10">
    <property type="entry name" value="Phosphomannose Isomerase, domain 2"/>
    <property type="match status" value="1"/>
</dbReference>
<dbReference type="GO" id="GO:0009298">
    <property type="term" value="P:GDP-mannose biosynthetic process"/>
    <property type="evidence" value="ECO:0007669"/>
    <property type="project" value="InterPro"/>
</dbReference>
<evidence type="ECO:0000313" key="18">
    <source>
        <dbReference type="EMBL" id="PHM38821.1"/>
    </source>
</evidence>
<dbReference type="Proteomes" id="UP000196435">
    <property type="component" value="Unassembled WGS sequence"/>
</dbReference>
<organism evidence="19 20">
    <name type="scientific">Xenorhabdus innexi</name>
    <dbReference type="NCBI Taxonomy" id="290109"/>
    <lineage>
        <taxon>Bacteria</taxon>
        <taxon>Pseudomonadati</taxon>
        <taxon>Pseudomonadota</taxon>
        <taxon>Gammaproteobacteria</taxon>
        <taxon>Enterobacterales</taxon>
        <taxon>Morganellaceae</taxon>
        <taxon>Xenorhabdus</taxon>
    </lineage>
</organism>
<dbReference type="PROSITE" id="PS00965">
    <property type="entry name" value="PMI_I_1"/>
    <property type="match status" value="1"/>
</dbReference>
<comment type="catalytic activity">
    <reaction evidence="1">
        <text>D-mannose 6-phosphate = D-fructose 6-phosphate</text>
        <dbReference type="Rhea" id="RHEA:12356"/>
        <dbReference type="ChEBI" id="CHEBI:58735"/>
        <dbReference type="ChEBI" id="CHEBI:61527"/>
        <dbReference type="EC" id="5.3.1.8"/>
    </reaction>
</comment>
<evidence type="ECO:0000256" key="4">
    <source>
        <dbReference type="ARBA" id="ARBA00011956"/>
    </source>
</evidence>
<dbReference type="InterPro" id="IPR049071">
    <property type="entry name" value="MPI_cupin_dom"/>
</dbReference>
<dbReference type="OrthoDB" id="9792649at2"/>
<dbReference type="CDD" id="cd07011">
    <property type="entry name" value="cupin_PMI_type_I_N"/>
    <property type="match status" value="1"/>
</dbReference>
<dbReference type="EMBL" id="FTLG01000188">
    <property type="protein sequence ID" value="SIP73735.1"/>
    <property type="molecule type" value="Genomic_DNA"/>
</dbReference>
<reference evidence="20" key="2">
    <citation type="submission" date="2016-12" db="EMBL/GenBank/DDBJ databases">
        <authorList>
            <person name="Gaudriault S."/>
        </authorList>
    </citation>
    <scope>NUCLEOTIDE SEQUENCE [LARGE SCALE GENOMIC DNA]</scope>
    <source>
        <strain evidence="20">HGB1681 (deposited as PTA-6826 in the American Type Culture Collection)</strain>
    </source>
</reference>
<dbReference type="InterPro" id="IPR001250">
    <property type="entry name" value="Man6P_Isoase-1"/>
</dbReference>
<evidence type="ECO:0000256" key="8">
    <source>
        <dbReference type="ARBA" id="ARBA00022833"/>
    </source>
</evidence>
<evidence type="ECO:0000256" key="3">
    <source>
        <dbReference type="ARBA" id="ARBA00010772"/>
    </source>
</evidence>
<evidence type="ECO:0000313" key="21">
    <source>
        <dbReference type="Proteomes" id="UP000224871"/>
    </source>
</evidence>
<feature type="domain" description="Mannose-6-phosphate isomerase cupin" evidence="17">
    <location>
        <begin position="313"/>
        <end position="390"/>
    </location>
</feature>
<evidence type="ECO:0000259" key="15">
    <source>
        <dbReference type="Pfam" id="PF20511"/>
    </source>
</evidence>
<evidence type="ECO:0000259" key="17">
    <source>
        <dbReference type="Pfam" id="PF21621"/>
    </source>
</evidence>
<dbReference type="EC" id="5.3.1.8" evidence="4"/>
<feature type="binding site" evidence="14">
    <location>
        <position position="100"/>
    </location>
    <ligand>
        <name>Zn(2+)</name>
        <dbReference type="ChEBI" id="CHEBI:29105"/>
    </ligand>
</feature>
<evidence type="ECO:0000256" key="6">
    <source>
        <dbReference type="ARBA" id="ARBA00022490"/>
    </source>
</evidence>
<accession>A0A1N6MXY5</accession>
<dbReference type="Pfam" id="PF20511">
    <property type="entry name" value="PMI_typeI_cat"/>
    <property type="match status" value="1"/>
</dbReference>
<dbReference type="Proteomes" id="UP000224871">
    <property type="component" value="Unassembled WGS sequence"/>
</dbReference>
<dbReference type="NCBIfam" id="TIGR00218">
    <property type="entry name" value="manA"/>
    <property type="match status" value="1"/>
</dbReference>